<keyword evidence="2" id="KW-0732">Signal</keyword>
<organism evidence="3 4">
    <name type="scientific">Rhodofomes roseus</name>
    <dbReference type="NCBI Taxonomy" id="34475"/>
    <lineage>
        <taxon>Eukaryota</taxon>
        <taxon>Fungi</taxon>
        <taxon>Dikarya</taxon>
        <taxon>Basidiomycota</taxon>
        <taxon>Agaricomycotina</taxon>
        <taxon>Agaricomycetes</taxon>
        <taxon>Polyporales</taxon>
        <taxon>Rhodofomes</taxon>
    </lineage>
</organism>
<feature type="signal peptide" evidence="2">
    <location>
        <begin position="1"/>
        <end position="19"/>
    </location>
</feature>
<comment type="caution">
    <text evidence="3">The sequence shown here is derived from an EMBL/GenBank/DDBJ whole genome shotgun (WGS) entry which is preliminary data.</text>
</comment>
<feature type="chain" id="PRO_5021455582" evidence="2">
    <location>
        <begin position="20"/>
        <end position="227"/>
    </location>
</feature>
<name>A0A4Y9YM68_9APHY</name>
<reference evidence="3 4" key="1">
    <citation type="submission" date="2019-01" db="EMBL/GenBank/DDBJ databases">
        <title>Genome sequencing of the rare red list fungi Fomitopsis rosea.</title>
        <authorList>
            <person name="Buettner E."/>
            <person name="Kellner H."/>
        </authorList>
    </citation>
    <scope>NUCLEOTIDE SEQUENCE [LARGE SCALE GENOMIC DNA]</scope>
    <source>
        <strain evidence="3 4">DSM 105464</strain>
    </source>
</reference>
<evidence type="ECO:0000313" key="3">
    <source>
        <dbReference type="EMBL" id="TFY62707.1"/>
    </source>
</evidence>
<dbReference type="Proteomes" id="UP000298390">
    <property type="component" value="Unassembled WGS sequence"/>
</dbReference>
<dbReference type="AlphaFoldDB" id="A0A4Y9YM68"/>
<feature type="region of interest" description="Disordered" evidence="1">
    <location>
        <begin position="168"/>
        <end position="198"/>
    </location>
</feature>
<evidence type="ECO:0000256" key="2">
    <source>
        <dbReference type="SAM" id="SignalP"/>
    </source>
</evidence>
<accession>A0A4Y9YM68</accession>
<proteinExistence type="predicted"/>
<protein>
    <submittedName>
        <fullName evidence="3">Uncharacterized protein</fullName>
    </submittedName>
</protein>
<gene>
    <name evidence="3" type="ORF">EVJ58_g3703</name>
</gene>
<dbReference type="EMBL" id="SEKV01000156">
    <property type="protein sequence ID" value="TFY62707.1"/>
    <property type="molecule type" value="Genomic_DNA"/>
</dbReference>
<sequence length="227" mass="22535">MFSTTVILSAILYASYASALTTLNFPGMLAPESLTANLLGTQNGLTSYVIAPGVPSDSFGTSNYEIYGPGASTAAFTYVDENIGVAVYEDCQVTDGQAVCEEVVVAMGSSGYTHTVTGTVSMTPFAVQGGGLASGSDAIQTSPVPTGNFATWTFPAVWSSSTSAIDGASSPLSSGGSESSSGAASKTSGSTTATPTGNTNGALTISAHSLLTVIAAGFKVGTFAVVA</sequence>
<evidence type="ECO:0000256" key="1">
    <source>
        <dbReference type="SAM" id="MobiDB-lite"/>
    </source>
</evidence>
<evidence type="ECO:0000313" key="4">
    <source>
        <dbReference type="Proteomes" id="UP000298390"/>
    </source>
</evidence>